<reference evidence="1 2" key="1">
    <citation type="submission" date="2016-05" db="EMBL/GenBank/DDBJ databases">
        <title>Genome sequencing of Trichophyton rubrum CMCC(F)T1i isolated from hair.</title>
        <authorList>
            <person name="Zhan P."/>
            <person name="Tao Y."/>
            <person name="Liu W."/>
        </authorList>
    </citation>
    <scope>NUCLEOTIDE SEQUENCE [LARGE SCALE GENOMIC DNA]</scope>
    <source>
        <strain evidence="2">CMCC(F)T1i</strain>
    </source>
</reference>
<gene>
    <name evidence="1" type="ORF">A7C99_6911</name>
</gene>
<dbReference type="Proteomes" id="UP000243015">
    <property type="component" value="Unassembled WGS sequence"/>
</dbReference>
<dbReference type="EMBL" id="LHPM01000019">
    <property type="protein sequence ID" value="OAL62330.1"/>
    <property type="molecule type" value="Genomic_DNA"/>
</dbReference>
<accession>A0A178EQJ9</accession>
<evidence type="ECO:0000313" key="1">
    <source>
        <dbReference type="EMBL" id="OAL62330.1"/>
    </source>
</evidence>
<proteinExistence type="predicted"/>
<sequence length="98" mass="10579">MRTATVRTGIDNNPANLLLNIAVPPFLTLTLKLFELWFSARELPLTPTPEFPLPLAWFDSEVEPDWDGIGVWIGGEGPLIHGGSQFVSGGQQAGAPPL</sequence>
<organism evidence="1 2">
    <name type="scientific">Trichophyton rubrum</name>
    <name type="common">Athlete's foot fungus</name>
    <name type="synonym">Epidermophyton rubrum</name>
    <dbReference type="NCBI Taxonomy" id="5551"/>
    <lineage>
        <taxon>Eukaryota</taxon>
        <taxon>Fungi</taxon>
        <taxon>Dikarya</taxon>
        <taxon>Ascomycota</taxon>
        <taxon>Pezizomycotina</taxon>
        <taxon>Eurotiomycetes</taxon>
        <taxon>Eurotiomycetidae</taxon>
        <taxon>Onygenales</taxon>
        <taxon>Arthrodermataceae</taxon>
        <taxon>Trichophyton</taxon>
    </lineage>
</organism>
<comment type="caution">
    <text evidence="1">The sequence shown here is derived from an EMBL/GenBank/DDBJ whole genome shotgun (WGS) entry which is preliminary data.</text>
</comment>
<name>A0A178EQJ9_TRIRU</name>
<protein>
    <submittedName>
        <fullName evidence="1">Uncharacterized protein</fullName>
    </submittedName>
</protein>
<evidence type="ECO:0000313" key="2">
    <source>
        <dbReference type="Proteomes" id="UP000243015"/>
    </source>
</evidence>
<dbReference type="AlphaFoldDB" id="A0A178EQJ9"/>